<evidence type="ECO:0000313" key="2">
    <source>
        <dbReference type="EMBL" id="VDO26696.1"/>
    </source>
</evidence>
<dbReference type="EMBL" id="UZAH01004304">
    <property type="protein sequence ID" value="VDO26696.1"/>
    <property type="molecule type" value="Genomic_DNA"/>
</dbReference>
<accession>A0A183F8W9</accession>
<protein>
    <submittedName>
        <fullName evidence="2 4">Uncharacterized protein</fullName>
    </submittedName>
</protein>
<proteinExistence type="predicted"/>
<feature type="compositionally biased region" description="Polar residues" evidence="1">
    <location>
        <begin position="42"/>
        <end position="52"/>
    </location>
</feature>
<accession>A0A3P7TXJ8</accession>
<evidence type="ECO:0000313" key="3">
    <source>
        <dbReference type="Proteomes" id="UP000050761"/>
    </source>
</evidence>
<name>A0A183F8W9_HELPZ</name>
<sequence>MKGIVALERRQPCDNNALRGDTTSASLSPAGSLISEEDTRTSKANSVGTPTS</sequence>
<feature type="region of interest" description="Disordered" evidence="1">
    <location>
        <begin position="1"/>
        <end position="52"/>
    </location>
</feature>
<reference evidence="4" key="2">
    <citation type="submission" date="2019-09" db="UniProtKB">
        <authorList>
            <consortium name="WormBaseParasite"/>
        </authorList>
    </citation>
    <scope>IDENTIFICATION</scope>
</reference>
<evidence type="ECO:0000313" key="4">
    <source>
        <dbReference type="WBParaSite" id="HPBE_0000261101-mRNA-1"/>
    </source>
</evidence>
<organism evidence="3 4">
    <name type="scientific">Heligmosomoides polygyrus</name>
    <name type="common">Parasitic roundworm</name>
    <dbReference type="NCBI Taxonomy" id="6339"/>
    <lineage>
        <taxon>Eukaryota</taxon>
        <taxon>Metazoa</taxon>
        <taxon>Ecdysozoa</taxon>
        <taxon>Nematoda</taxon>
        <taxon>Chromadorea</taxon>
        <taxon>Rhabditida</taxon>
        <taxon>Rhabditina</taxon>
        <taxon>Rhabditomorpha</taxon>
        <taxon>Strongyloidea</taxon>
        <taxon>Heligmosomidae</taxon>
        <taxon>Heligmosomoides</taxon>
    </lineage>
</organism>
<evidence type="ECO:0000256" key="1">
    <source>
        <dbReference type="SAM" id="MobiDB-lite"/>
    </source>
</evidence>
<gene>
    <name evidence="2" type="ORF">HPBE_LOCUS2612</name>
</gene>
<dbReference type="WBParaSite" id="HPBE_0000261101-mRNA-1">
    <property type="protein sequence ID" value="HPBE_0000261101-mRNA-1"/>
    <property type="gene ID" value="HPBE_0000261101"/>
</dbReference>
<dbReference type="Proteomes" id="UP000050761">
    <property type="component" value="Unassembled WGS sequence"/>
</dbReference>
<keyword evidence="3" id="KW-1185">Reference proteome</keyword>
<dbReference type="AlphaFoldDB" id="A0A183F8W9"/>
<reference evidence="2 3" key="1">
    <citation type="submission" date="2018-11" db="EMBL/GenBank/DDBJ databases">
        <authorList>
            <consortium name="Pathogen Informatics"/>
        </authorList>
    </citation>
    <scope>NUCLEOTIDE SEQUENCE [LARGE SCALE GENOMIC DNA]</scope>
</reference>